<feature type="region of interest" description="Disordered" evidence="5">
    <location>
        <begin position="74"/>
        <end position="124"/>
    </location>
</feature>
<dbReference type="EMBL" id="JAGKHQ010000001">
    <property type="protein sequence ID" value="KAG7527101.1"/>
    <property type="molecule type" value="Genomic_DNA"/>
</dbReference>
<dbReference type="GO" id="GO:0046872">
    <property type="term" value="F:metal ion binding"/>
    <property type="evidence" value="ECO:0007669"/>
    <property type="project" value="UniProtKB-KW"/>
</dbReference>
<dbReference type="InterPro" id="IPR001781">
    <property type="entry name" value="Znf_LIM"/>
</dbReference>
<proteinExistence type="predicted"/>
<sequence length="506" mass="56654">MDWKNNLRRTQSQKSVTSSRDKPTRMDTAGECDKKVSVSQLVSRYQTVVKVTSSVQAAAVNNDDVIPKPRVQKEITPSLLESTEINLPSPTRRHEEREQSEVSQESPRPSLMRAKSMGSLQSSPGSIKDLKALFELKSVTNSRAADFTSSADVTPVMNGHVEEGKRLVEVQKTHVPAGVPLKAAKTDAKEDHVTKKITPSLLESKAINLPSPTRRHEEREQSQVPKESPRPSLMRAKSMGSLQSSPGSIKDLKALFELKSVTNSRAADFTSSADVTPVMNGHVEEGKRLVEVQKTHLPADLSLKNTKTDAKEDHVTKKIVKKPNMVRRKTIGGIDFEEIAASEADDKRRSIADFRDSSFVQNKEALCVSVKELSALYLSMVAPKEATQSLKLAHQSTESGKRAKIFKFQATCQEMCYACQKPVYPMEKITAEKYIFHKTCFICKQCKKKLSMQNYTPLHGEFYCIFHYQQLFRKKGNYDEGFGFAQHKNQWLLKKTANVVHGTGIQ</sequence>
<feature type="domain" description="LIM zinc-binding" evidence="6">
    <location>
        <begin position="414"/>
        <end position="474"/>
    </location>
</feature>
<evidence type="ECO:0000256" key="5">
    <source>
        <dbReference type="SAM" id="MobiDB-lite"/>
    </source>
</evidence>
<dbReference type="AlphaFoldDB" id="A0AAV6TDB4"/>
<dbReference type="CDD" id="cd09358">
    <property type="entry name" value="LIM_Mical_like"/>
    <property type="match status" value="1"/>
</dbReference>
<dbReference type="Pfam" id="PF00412">
    <property type="entry name" value="LIM"/>
    <property type="match status" value="1"/>
</dbReference>
<name>A0AAV6TDB4_SOLSE</name>
<feature type="region of interest" description="Disordered" evidence="5">
    <location>
        <begin position="200"/>
        <end position="246"/>
    </location>
</feature>
<dbReference type="PROSITE" id="PS00478">
    <property type="entry name" value="LIM_DOMAIN_1"/>
    <property type="match status" value="1"/>
</dbReference>
<accession>A0AAV6TDB4</accession>
<evidence type="ECO:0000256" key="3">
    <source>
        <dbReference type="ARBA" id="ARBA00023038"/>
    </source>
</evidence>
<dbReference type="PANTHER" id="PTHR24206">
    <property type="entry name" value="OS06G0237300 PROTEIN"/>
    <property type="match status" value="1"/>
</dbReference>
<dbReference type="PROSITE" id="PS50023">
    <property type="entry name" value="LIM_DOMAIN_2"/>
    <property type="match status" value="1"/>
</dbReference>
<protein>
    <submittedName>
        <fullName evidence="7">LIM domain and actin-binding protein 1-like isoform X5</fullName>
    </submittedName>
</protein>
<keyword evidence="3 4" id="KW-0440">LIM domain</keyword>
<evidence type="ECO:0000256" key="1">
    <source>
        <dbReference type="ARBA" id="ARBA00022723"/>
    </source>
</evidence>
<dbReference type="Proteomes" id="UP000693946">
    <property type="component" value="Linkage Group LG1"/>
</dbReference>
<dbReference type="FunFam" id="2.10.110.10:FF:000002">
    <property type="entry name" value="LIM domain and actin-binding 1"/>
    <property type="match status" value="1"/>
</dbReference>
<evidence type="ECO:0000256" key="2">
    <source>
        <dbReference type="ARBA" id="ARBA00022833"/>
    </source>
</evidence>
<keyword evidence="1 4" id="KW-0479">Metal-binding</keyword>
<comment type="caution">
    <text evidence="7">The sequence shown here is derived from an EMBL/GenBank/DDBJ whole genome shotgun (WGS) entry which is preliminary data.</text>
</comment>
<evidence type="ECO:0000313" key="8">
    <source>
        <dbReference type="Proteomes" id="UP000693946"/>
    </source>
</evidence>
<evidence type="ECO:0000259" key="6">
    <source>
        <dbReference type="PROSITE" id="PS50023"/>
    </source>
</evidence>
<feature type="compositionally biased region" description="Low complexity" evidence="5">
    <location>
        <begin position="101"/>
        <end position="110"/>
    </location>
</feature>
<feature type="compositionally biased region" description="Polar residues" evidence="5">
    <location>
        <begin position="79"/>
        <end position="89"/>
    </location>
</feature>
<feature type="region of interest" description="Disordered" evidence="5">
    <location>
        <begin position="1"/>
        <end position="31"/>
    </location>
</feature>
<evidence type="ECO:0000256" key="4">
    <source>
        <dbReference type="PROSITE-ProRule" id="PRU00125"/>
    </source>
</evidence>
<dbReference type="SMART" id="SM00132">
    <property type="entry name" value="LIM"/>
    <property type="match status" value="1"/>
</dbReference>
<organism evidence="7 8">
    <name type="scientific">Solea senegalensis</name>
    <name type="common">Senegalese sole</name>
    <dbReference type="NCBI Taxonomy" id="28829"/>
    <lineage>
        <taxon>Eukaryota</taxon>
        <taxon>Metazoa</taxon>
        <taxon>Chordata</taxon>
        <taxon>Craniata</taxon>
        <taxon>Vertebrata</taxon>
        <taxon>Euteleostomi</taxon>
        <taxon>Actinopterygii</taxon>
        <taxon>Neopterygii</taxon>
        <taxon>Teleostei</taxon>
        <taxon>Neoteleostei</taxon>
        <taxon>Acanthomorphata</taxon>
        <taxon>Carangaria</taxon>
        <taxon>Pleuronectiformes</taxon>
        <taxon>Pleuronectoidei</taxon>
        <taxon>Soleidae</taxon>
        <taxon>Solea</taxon>
    </lineage>
</organism>
<evidence type="ECO:0000313" key="7">
    <source>
        <dbReference type="EMBL" id="KAG7527101.1"/>
    </source>
</evidence>
<keyword evidence="8" id="KW-1185">Reference proteome</keyword>
<gene>
    <name evidence="7" type="ORF">JOB18_049070</name>
</gene>
<keyword evidence="2 4" id="KW-0862">Zinc</keyword>
<feature type="compositionally biased region" description="Polar residues" evidence="5">
    <location>
        <begin position="8"/>
        <end position="18"/>
    </location>
</feature>
<reference evidence="7 8" key="1">
    <citation type="journal article" date="2021" name="Sci. Rep.">
        <title>Chromosome anchoring in Senegalese sole (Solea senegalensis) reveals sex-associated markers and genome rearrangements in flatfish.</title>
        <authorList>
            <person name="Guerrero-Cozar I."/>
            <person name="Gomez-Garrido J."/>
            <person name="Berbel C."/>
            <person name="Martinez-Blanch J.F."/>
            <person name="Alioto T."/>
            <person name="Claros M.G."/>
            <person name="Gagnaire P.A."/>
            <person name="Manchado M."/>
        </authorList>
    </citation>
    <scope>NUCLEOTIDE SEQUENCE [LARGE SCALE GENOMIC DNA]</scope>
    <source>
        <strain evidence="7">Sse05_10M</strain>
    </source>
</reference>